<dbReference type="Gene3D" id="1.10.287.470">
    <property type="entry name" value="Helix hairpin bin"/>
    <property type="match status" value="1"/>
</dbReference>
<dbReference type="eggNOG" id="COG0845">
    <property type="taxonomic scope" value="Bacteria"/>
</dbReference>
<evidence type="ECO:0000313" key="5">
    <source>
        <dbReference type="Proteomes" id="UP000004949"/>
    </source>
</evidence>
<evidence type="ECO:0000259" key="2">
    <source>
        <dbReference type="Pfam" id="PF25967"/>
    </source>
</evidence>
<protein>
    <submittedName>
        <fullName evidence="4">Multidrug resistance protein mdtA</fullName>
    </submittedName>
</protein>
<dbReference type="STRING" id="1088869.GMO_09420"/>
<dbReference type="PANTHER" id="PTHR30469">
    <property type="entry name" value="MULTIDRUG RESISTANCE PROTEIN MDTA"/>
    <property type="match status" value="1"/>
</dbReference>
<feature type="domain" description="Multidrug resistance protein MdtA-like C-terminal permuted SH3" evidence="2">
    <location>
        <begin position="252"/>
        <end position="309"/>
    </location>
</feature>
<proteinExistence type="inferred from homology"/>
<gene>
    <name evidence="4" type="ORF">GMO_09420</name>
</gene>
<keyword evidence="5" id="KW-1185">Reference proteome</keyword>
<dbReference type="EMBL" id="AGQV01000001">
    <property type="protein sequence ID" value="EHH69634.1"/>
    <property type="molecule type" value="Genomic_DNA"/>
</dbReference>
<dbReference type="InterPro" id="IPR006143">
    <property type="entry name" value="RND_pump_MFP"/>
</dbReference>
<dbReference type="GO" id="GO:0015562">
    <property type="term" value="F:efflux transmembrane transporter activity"/>
    <property type="evidence" value="ECO:0007669"/>
    <property type="project" value="TreeGrafter"/>
</dbReference>
<dbReference type="GO" id="GO:1990281">
    <property type="term" value="C:efflux pump complex"/>
    <property type="evidence" value="ECO:0007669"/>
    <property type="project" value="TreeGrafter"/>
</dbReference>
<dbReference type="InterPro" id="IPR058627">
    <property type="entry name" value="MdtA-like_C"/>
</dbReference>
<name>G6XHH6_9PROT</name>
<reference evidence="4 5" key="1">
    <citation type="submission" date="2011-10" db="EMBL/GenBank/DDBJ databases">
        <title>Genome sequence of Gluconobacter morbifer G707, isolated from Drosophila gut.</title>
        <authorList>
            <person name="Lee W.-J."/>
            <person name="Kim E.-K."/>
        </authorList>
    </citation>
    <scope>NUCLEOTIDE SEQUENCE [LARGE SCALE GENOMIC DNA]</scope>
    <source>
        <strain evidence="4 5">G707</strain>
    </source>
</reference>
<dbReference type="PANTHER" id="PTHR30469:SF38">
    <property type="entry name" value="HLYD FAMILY SECRETION PROTEIN"/>
    <property type="match status" value="1"/>
</dbReference>
<dbReference type="AlphaFoldDB" id="G6XHH6"/>
<feature type="domain" description="CzcB-like barrel-sandwich hybrid" evidence="3">
    <location>
        <begin position="23"/>
        <end position="164"/>
    </location>
</feature>
<organism evidence="4 5">
    <name type="scientific">Gluconobacter morbifer G707</name>
    <dbReference type="NCBI Taxonomy" id="1088869"/>
    <lineage>
        <taxon>Bacteria</taxon>
        <taxon>Pseudomonadati</taxon>
        <taxon>Pseudomonadota</taxon>
        <taxon>Alphaproteobacteria</taxon>
        <taxon>Acetobacterales</taxon>
        <taxon>Acetobacteraceae</taxon>
        <taxon>Gluconobacter</taxon>
    </lineage>
</organism>
<comment type="similarity">
    <text evidence="1">Belongs to the membrane fusion protein (MFP) (TC 8.A.1) family.</text>
</comment>
<dbReference type="InterPro" id="IPR058647">
    <property type="entry name" value="BSH_CzcB-like"/>
</dbReference>
<sequence>MVVQPLDKTSGERLTGQITAHRMVTLSFRVPGKMVERSVLAGNPVRQGQILARLDDATETQTLLAATADAQSARAALAQMTPLKQRATALLPDHAVSRNDYDDVIRRYRMTQETVLATEARQKIAAQQLERTRLRADADGIITDRLVEVGEVVAAGQPIMRMADSAGRDAQFDIPADFLRSGLTTGTLMTVCLDANRQICANGTLYELSPDSDPLTRTYRARVVLQDTPAAMTLGSVAVGCFSASPHPDIHLPPAALTAQNGQPAVWVVMPDTMTVTLRPVGVAQYAADDVTIASGLKAGERIVTAGVQALYPGKKVSLLDESHVRP</sequence>
<dbReference type="SUPFAM" id="SSF111369">
    <property type="entry name" value="HlyD-like secretion proteins"/>
    <property type="match status" value="1"/>
</dbReference>
<accession>G6XHH6</accession>
<dbReference type="Pfam" id="PF25967">
    <property type="entry name" value="RND-MFP_C"/>
    <property type="match status" value="1"/>
</dbReference>
<dbReference type="Gene3D" id="2.40.30.170">
    <property type="match status" value="1"/>
</dbReference>
<dbReference type="Proteomes" id="UP000004949">
    <property type="component" value="Unassembled WGS sequence"/>
</dbReference>
<evidence type="ECO:0000259" key="3">
    <source>
        <dbReference type="Pfam" id="PF25973"/>
    </source>
</evidence>
<evidence type="ECO:0000256" key="1">
    <source>
        <dbReference type="ARBA" id="ARBA00009477"/>
    </source>
</evidence>
<dbReference type="Gene3D" id="2.40.420.20">
    <property type="match status" value="1"/>
</dbReference>
<evidence type="ECO:0000313" key="4">
    <source>
        <dbReference type="EMBL" id="EHH69634.1"/>
    </source>
</evidence>
<comment type="caution">
    <text evidence="4">The sequence shown here is derived from an EMBL/GenBank/DDBJ whole genome shotgun (WGS) entry which is preliminary data.</text>
</comment>
<dbReference type="Pfam" id="PF25973">
    <property type="entry name" value="BSH_CzcB"/>
    <property type="match status" value="1"/>
</dbReference>
<dbReference type="Gene3D" id="2.40.50.100">
    <property type="match status" value="1"/>
</dbReference>
<dbReference type="NCBIfam" id="TIGR01730">
    <property type="entry name" value="RND_mfp"/>
    <property type="match status" value="1"/>
</dbReference>
<dbReference type="PATRIC" id="fig|1088869.3.peg.947"/>
<dbReference type="RefSeq" id="WP_008851091.1">
    <property type="nucleotide sequence ID" value="NZ_AGQV01000001.1"/>
</dbReference>